<keyword evidence="5" id="KW-1185">Reference proteome</keyword>
<dbReference type="Pfam" id="PF00933">
    <property type="entry name" value="Glyco_hydro_3"/>
    <property type="match status" value="1"/>
</dbReference>
<accession>A0ABR7GFV1</accession>
<dbReference type="Proteomes" id="UP000643810">
    <property type="component" value="Unassembled WGS sequence"/>
</dbReference>
<comment type="similarity">
    <text evidence="1">Belongs to the glycosyl hydrolase 3 family.</text>
</comment>
<proteinExistence type="inferred from homology"/>
<comment type="caution">
    <text evidence="4">The sequence shown here is derived from an EMBL/GenBank/DDBJ whole genome shotgun (WGS) entry which is preliminary data.</text>
</comment>
<dbReference type="Gene3D" id="3.20.20.300">
    <property type="entry name" value="Glycoside hydrolase, family 3, N-terminal domain"/>
    <property type="match status" value="1"/>
</dbReference>
<dbReference type="InterPro" id="IPR002772">
    <property type="entry name" value="Glyco_hydro_3_C"/>
</dbReference>
<evidence type="ECO:0000313" key="5">
    <source>
        <dbReference type="Proteomes" id="UP000643810"/>
    </source>
</evidence>
<dbReference type="Pfam" id="PF14310">
    <property type="entry name" value="Fn3-like"/>
    <property type="match status" value="1"/>
</dbReference>
<protein>
    <submittedName>
        <fullName evidence="4">Glycoside hydrolase family 3 C-terminal domain-containing protein</fullName>
    </submittedName>
</protein>
<dbReference type="InterPro" id="IPR026891">
    <property type="entry name" value="Fn3-like"/>
</dbReference>
<keyword evidence="2 4" id="KW-0378">Hydrolase</keyword>
<dbReference type="InterPro" id="IPR017853">
    <property type="entry name" value="GH"/>
</dbReference>
<dbReference type="SMART" id="SM01217">
    <property type="entry name" value="Fn3_like"/>
    <property type="match status" value="1"/>
</dbReference>
<dbReference type="SUPFAM" id="SSF52279">
    <property type="entry name" value="Beta-D-glucan exohydrolase, C-terminal domain"/>
    <property type="match status" value="1"/>
</dbReference>
<dbReference type="EMBL" id="JACOPG010000002">
    <property type="protein sequence ID" value="MBC5686317.1"/>
    <property type="molecule type" value="Genomic_DNA"/>
</dbReference>
<dbReference type="InterPro" id="IPR013783">
    <property type="entry name" value="Ig-like_fold"/>
</dbReference>
<dbReference type="SUPFAM" id="SSF51445">
    <property type="entry name" value="(Trans)glycosidases"/>
    <property type="match status" value="1"/>
</dbReference>
<dbReference type="InterPro" id="IPR050288">
    <property type="entry name" value="Cellulose_deg_GH3"/>
</dbReference>
<evidence type="ECO:0000256" key="1">
    <source>
        <dbReference type="ARBA" id="ARBA00005336"/>
    </source>
</evidence>
<evidence type="ECO:0000256" key="2">
    <source>
        <dbReference type="ARBA" id="ARBA00022801"/>
    </source>
</evidence>
<dbReference type="InterPro" id="IPR001764">
    <property type="entry name" value="Glyco_hydro_3_N"/>
</dbReference>
<dbReference type="Gene3D" id="2.60.40.10">
    <property type="entry name" value="Immunoglobulins"/>
    <property type="match status" value="1"/>
</dbReference>
<dbReference type="RefSeq" id="WP_118534973.1">
    <property type="nucleotide sequence ID" value="NZ_JACOPG010000002.1"/>
</dbReference>
<dbReference type="GO" id="GO:0016787">
    <property type="term" value="F:hydrolase activity"/>
    <property type="evidence" value="ECO:0007669"/>
    <property type="project" value="UniProtKB-KW"/>
</dbReference>
<evidence type="ECO:0000259" key="3">
    <source>
        <dbReference type="SMART" id="SM01217"/>
    </source>
</evidence>
<dbReference type="InterPro" id="IPR036881">
    <property type="entry name" value="Glyco_hydro_3_C_sf"/>
</dbReference>
<feature type="domain" description="Fibronectin type III-like" evidence="3">
    <location>
        <begin position="703"/>
        <end position="772"/>
    </location>
</feature>
<dbReference type="Pfam" id="PF01915">
    <property type="entry name" value="Glyco_hydro_3_C"/>
    <property type="match status" value="1"/>
</dbReference>
<dbReference type="PANTHER" id="PTHR42715:SF10">
    <property type="entry name" value="BETA-GLUCOSIDASE"/>
    <property type="match status" value="1"/>
</dbReference>
<sequence length="801" mass="88703">MSEKYLDSSLTPEERAEDLLGRLSVEEKVYQVSGIWAQQVDEPGQIDYGIGQVSTLEMRQKKTMRECVDWQIEIQKKVMEKSPHHIPATFHMEGLCGAFIQDAMSFPSGIGRGSSFDVELEEKIGKIVSRQEQAVGITQVLAPVLDVTQDPRMGREGETYGEDPTLNGIMGASYTRGIQDHVDADNGRRCDACAKHFMGFHKSTGGIHGADVSVSDREMIEKFGKPFQIAIKDGNLRGVMPCYCTSGGSASSSNKKMLTQVLREEMGFDGEVLADYGAIGNQHRFQGLYETMDQAGYASIRAGMDVELPMREAYNDDFIAKFKSGEYDMQYLDRAVKQALTAKFRQGLFEHPFAYTGQELEKKFYGNTEEDKKISLQSARESMVLLKNDGTLPVKNHTKKIVLVGPQAKNARFFFGGYTHLSMAEAPFAAYNAMAGVDIETAITNAGYQLIPGTNIQSDDIEEMDNLLRLQKPDCRSLLEEMQEMMPETEVVWTYGYPIAGDDCSHHAEALKAMEGADLVIFMLGGKHGSCSVSSMGEGVDGTNINLPICQDVLIQKAAELKIPMVGVHMNGRPISSDIADKYLNAIIEAWNPSEMGAQAIAETLLGINNPSGKMPVTTAIHAGQLPLQYNLYNGSAWSQGDSIGFKNYVDCSHRPRYAFGRGLSYTTFEYSNLSCNKEEVAPDETVQLSFTLTNTGNLAGTEIVQIYGKDVYASLARPMQELIGFARVTLQPQETKKIQVEVSPSQMAFLDEDMQWKIEKGEIRLRIGSSSEDIRLESSFSVTEDAFIKSRDRVFVARVE</sequence>
<dbReference type="Gene3D" id="3.40.50.1700">
    <property type="entry name" value="Glycoside hydrolase family 3 C-terminal domain"/>
    <property type="match status" value="1"/>
</dbReference>
<name>A0ABR7GFV1_9FIRM</name>
<gene>
    <name evidence="4" type="ORF">H8R94_06800</name>
</gene>
<dbReference type="PRINTS" id="PR00133">
    <property type="entry name" value="GLHYDRLASE3"/>
</dbReference>
<dbReference type="PANTHER" id="PTHR42715">
    <property type="entry name" value="BETA-GLUCOSIDASE"/>
    <property type="match status" value="1"/>
</dbReference>
<evidence type="ECO:0000313" key="4">
    <source>
        <dbReference type="EMBL" id="MBC5686317.1"/>
    </source>
</evidence>
<organism evidence="4 5">
    <name type="scientific">Roseburia lenta</name>
    <dbReference type="NCBI Taxonomy" id="2763061"/>
    <lineage>
        <taxon>Bacteria</taxon>
        <taxon>Bacillati</taxon>
        <taxon>Bacillota</taxon>
        <taxon>Clostridia</taxon>
        <taxon>Lachnospirales</taxon>
        <taxon>Lachnospiraceae</taxon>
        <taxon>Roseburia</taxon>
    </lineage>
</organism>
<reference evidence="4 5" key="1">
    <citation type="submission" date="2020-08" db="EMBL/GenBank/DDBJ databases">
        <title>Genome public.</title>
        <authorList>
            <person name="Liu C."/>
            <person name="Sun Q."/>
        </authorList>
    </citation>
    <scope>NUCLEOTIDE SEQUENCE [LARGE SCALE GENOMIC DNA]</scope>
    <source>
        <strain evidence="4 5">NSJ-9</strain>
    </source>
</reference>
<dbReference type="InterPro" id="IPR036962">
    <property type="entry name" value="Glyco_hydro_3_N_sf"/>
</dbReference>